<reference evidence="2 3" key="1">
    <citation type="submission" date="2019-03" db="EMBL/GenBank/DDBJ databases">
        <title>Genomic Encyclopedia of Archaeal and Bacterial Type Strains, Phase II (KMG-II): from individual species to whole genera.</title>
        <authorList>
            <person name="Goeker M."/>
        </authorList>
    </citation>
    <scope>NUCLEOTIDE SEQUENCE [LARGE SCALE GENOMIC DNA]</scope>
    <source>
        <strain evidence="2 3">DSM 45499</strain>
    </source>
</reference>
<dbReference type="GO" id="GO:0005085">
    <property type="term" value="F:guanyl-nucleotide exchange factor activity"/>
    <property type="evidence" value="ECO:0007669"/>
    <property type="project" value="TreeGrafter"/>
</dbReference>
<dbReference type="GO" id="GO:0005737">
    <property type="term" value="C:cytoplasm"/>
    <property type="evidence" value="ECO:0007669"/>
    <property type="project" value="TreeGrafter"/>
</dbReference>
<dbReference type="Gene3D" id="2.130.10.30">
    <property type="entry name" value="Regulator of chromosome condensation 1/beta-lactamase-inhibitor protein II"/>
    <property type="match status" value="1"/>
</dbReference>
<feature type="compositionally biased region" description="Polar residues" evidence="1">
    <location>
        <begin position="84"/>
        <end position="97"/>
    </location>
</feature>
<gene>
    <name evidence="2" type="ORF">CLV71_12379</name>
</gene>
<evidence type="ECO:0000313" key="3">
    <source>
        <dbReference type="Proteomes" id="UP000294927"/>
    </source>
</evidence>
<proteinExistence type="predicted"/>
<dbReference type="PROSITE" id="PS50012">
    <property type="entry name" value="RCC1_3"/>
    <property type="match status" value="2"/>
</dbReference>
<dbReference type="AlphaFoldDB" id="A0A4R7UUM8"/>
<dbReference type="InterPro" id="IPR051553">
    <property type="entry name" value="Ran_GTPase-activating"/>
</dbReference>
<dbReference type="Proteomes" id="UP000294927">
    <property type="component" value="Unassembled WGS sequence"/>
</dbReference>
<organism evidence="2 3">
    <name type="scientific">Actinophytocola oryzae</name>
    <dbReference type="NCBI Taxonomy" id="502181"/>
    <lineage>
        <taxon>Bacteria</taxon>
        <taxon>Bacillati</taxon>
        <taxon>Actinomycetota</taxon>
        <taxon>Actinomycetes</taxon>
        <taxon>Pseudonocardiales</taxon>
        <taxon>Pseudonocardiaceae</taxon>
    </lineage>
</organism>
<accession>A0A4R7UUM8</accession>
<sequence length="125" mass="12281">MRVSGLTGVVAAAGGGITAFAVKRDGTVWSWGSNWLGALGNGSDCECASNVPGQVVDIGGAVDVGSHGYGGLVLDNAGRVWGWGSNQNGELGTQPSGSRPRPGLIPGLAGVTALGDGGQALVPRP</sequence>
<dbReference type="SUPFAM" id="SSF50985">
    <property type="entry name" value="RCC1/BLIP-II"/>
    <property type="match status" value="1"/>
</dbReference>
<feature type="region of interest" description="Disordered" evidence="1">
    <location>
        <begin position="84"/>
        <end position="125"/>
    </location>
</feature>
<evidence type="ECO:0000256" key="1">
    <source>
        <dbReference type="SAM" id="MobiDB-lite"/>
    </source>
</evidence>
<evidence type="ECO:0000313" key="2">
    <source>
        <dbReference type="EMBL" id="TDV40369.1"/>
    </source>
</evidence>
<dbReference type="Pfam" id="PF00415">
    <property type="entry name" value="RCC1"/>
    <property type="match status" value="2"/>
</dbReference>
<protein>
    <submittedName>
        <fullName evidence="2">Regulator of chromosome condensation (RCC1) repeat-containing protein</fullName>
    </submittedName>
</protein>
<name>A0A4R7UUM8_9PSEU</name>
<dbReference type="PANTHER" id="PTHR45982">
    <property type="entry name" value="REGULATOR OF CHROMOSOME CONDENSATION"/>
    <property type="match status" value="1"/>
</dbReference>
<comment type="caution">
    <text evidence="2">The sequence shown here is derived from an EMBL/GenBank/DDBJ whole genome shotgun (WGS) entry which is preliminary data.</text>
</comment>
<keyword evidence="3" id="KW-1185">Reference proteome</keyword>
<dbReference type="EMBL" id="SOCP01000023">
    <property type="protein sequence ID" value="TDV40369.1"/>
    <property type="molecule type" value="Genomic_DNA"/>
</dbReference>
<dbReference type="PANTHER" id="PTHR45982:SF1">
    <property type="entry name" value="REGULATOR OF CHROMOSOME CONDENSATION"/>
    <property type="match status" value="1"/>
</dbReference>
<dbReference type="InterPro" id="IPR000408">
    <property type="entry name" value="Reg_chr_condens"/>
</dbReference>
<dbReference type="InterPro" id="IPR009091">
    <property type="entry name" value="RCC1/BLIP-II"/>
</dbReference>